<organism evidence="1 2">
    <name type="scientific">Triticum urartu</name>
    <name type="common">Red wild einkorn</name>
    <name type="synonym">Crithodium urartu</name>
    <dbReference type="NCBI Taxonomy" id="4572"/>
    <lineage>
        <taxon>Eukaryota</taxon>
        <taxon>Viridiplantae</taxon>
        <taxon>Streptophyta</taxon>
        <taxon>Embryophyta</taxon>
        <taxon>Tracheophyta</taxon>
        <taxon>Spermatophyta</taxon>
        <taxon>Magnoliopsida</taxon>
        <taxon>Liliopsida</taxon>
        <taxon>Poales</taxon>
        <taxon>Poaceae</taxon>
        <taxon>BOP clade</taxon>
        <taxon>Pooideae</taxon>
        <taxon>Triticodae</taxon>
        <taxon>Triticeae</taxon>
        <taxon>Triticinae</taxon>
        <taxon>Triticum</taxon>
    </lineage>
</organism>
<dbReference type="Gramene" id="TuG1812G0700005266.01.T01">
    <property type="protein sequence ID" value="TuG1812G0700005266.01.T01.cds381308"/>
    <property type="gene ID" value="TuG1812G0700005266.01"/>
</dbReference>
<name>A0A8R7R677_TRIUA</name>
<protein>
    <submittedName>
        <fullName evidence="1">Uncharacterized protein</fullName>
    </submittedName>
</protein>
<reference evidence="1" key="2">
    <citation type="submission" date="2018-03" db="EMBL/GenBank/DDBJ databases">
        <title>The Triticum urartu genome reveals the dynamic nature of wheat genome evolution.</title>
        <authorList>
            <person name="Ling H."/>
            <person name="Ma B."/>
            <person name="Shi X."/>
            <person name="Liu H."/>
            <person name="Dong L."/>
            <person name="Sun H."/>
            <person name="Cao Y."/>
            <person name="Gao Q."/>
            <person name="Zheng S."/>
            <person name="Li Y."/>
            <person name="Yu Y."/>
            <person name="Du H."/>
            <person name="Qi M."/>
            <person name="Li Y."/>
            <person name="Yu H."/>
            <person name="Cui Y."/>
            <person name="Wang N."/>
            <person name="Chen C."/>
            <person name="Wu H."/>
            <person name="Zhao Y."/>
            <person name="Zhang J."/>
            <person name="Li Y."/>
            <person name="Zhou W."/>
            <person name="Zhang B."/>
            <person name="Hu W."/>
            <person name="Eijk M."/>
            <person name="Tang J."/>
            <person name="Witsenboer H."/>
            <person name="Zhao S."/>
            <person name="Li Z."/>
            <person name="Zhang A."/>
            <person name="Wang D."/>
            <person name="Liang C."/>
        </authorList>
    </citation>
    <scope>NUCLEOTIDE SEQUENCE [LARGE SCALE GENOMIC DNA]</scope>
    <source>
        <strain evidence="1">cv. G1812</strain>
    </source>
</reference>
<keyword evidence="2" id="KW-1185">Reference proteome</keyword>
<dbReference type="AlphaFoldDB" id="A0A8R7R677"/>
<sequence length="88" mass="9411">MISASALFPILLHESVSSDFILVIPLGNLAFPASKCINFSSLRMLGGSSFTFVDLTSSVSRHLSSPICVGSSLTSVPLRFKYLRSSSL</sequence>
<accession>A0A8R7R677</accession>
<evidence type="ECO:0000313" key="1">
    <source>
        <dbReference type="EnsemblPlants" id="TuG1812G0700005266.01.T01.cds381308"/>
    </source>
</evidence>
<reference evidence="2" key="1">
    <citation type="journal article" date="2013" name="Nature">
        <title>Draft genome of the wheat A-genome progenitor Triticum urartu.</title>
        <authorList>
            <person name="Ling H.Q."/>
            <person name="Zhao S."/>
            <person name="Liu D."/>
            <person name="Wang J."/>
            <person name="Sun H."/>
            <person name="Zhang C."/>
            <person name="Fan H."/>
            <person name="Li D."/>
            <person name="Dong L."/>
            <person name="Tao Y."/>
            <person name="Gao C."/>
            <person name="Wu H."/>
            <person name="Li Y."/>
            <person name="Cui Y."/>
            <person name="Guo X."/>
            <person name="Zheng S."/>
            <person name="Wang B."/>
            <person name="Yu K."/>
            <person name="Liang Q."/>
            <person name="Yang W."/>
            <person name="Lou X."/>
            <person name="Chen J."/>
            <person name="Feng M."/>
            <person name="Jian J."/>
            <person name="Zhang X."/>
            <person name="Luo G."/>
            <person name="Jiang Y."/>
            <person name="Liu J."/>
            <person name="Wang Z."/>
            <person name="Sha Y."/>
            <person name="Zhang B."/>
            <person name="Wu H."/>
            <person name="Tang D."/>
            <person name="Shen Q."/>
            <person name="Xue P."/>
            <person name="Zou S."/>
            <person name="Wang X."/>
            <person name="Liu X."/>
            <person name="Wang F."/>
            <person name="Yang Y."/>
            <person name="An X."/>
            <person name="Dong Z."/>
            <person name="Zhang K."/>
            <person name="Zhang X."/>
            <person name="Luo M.C."/>
            <person name="Dvorak J."/>
            <person name="Tong Y."/>
            <person name="Wang J."/>
            <person name="Yang H."/>
            <person name="Li Z."/>
            <person name="Wang D."/>
            <person name="Zhang A."/>
            <person name="Wang J."/>
        </authorList>
    </citation>
    <scope>NUCLEOTIDE SEQUENCE</scope>
    <source>
        <strain evidence="2">cv. G1812</strain>
    </source>
</reference>
<evidence type="ECO:0000313" key="2">
    <source>
        <dbReference type="Proteomes" id="UP000015106"/>
    </source>
</evidence>
<proteinExistence type="predicted"/>
<reference evidence="1" key="3">
    <citation type="submission" date="2022-06" db="UniProtKB">
        <authorList>
            <consortium name="EnsemblPlants"/>
        </authorList>
    </citation>
    <scope>IDENTIFICATION</scope>
</reference>
<dbReference type="EnsemblPlants" id="TuG1812G0700005266.01.T01">
    <property type="protein sequence ID" value="TuG1812G0700005266.01.T01.cds381308"/>
    <property type="gene ID" value="TuG1812G0700005266.01"/>
</dbReference>
<dbReference type="Proteomes" id="UP000015106">
    <property type="component" value="Chromosome 7"/>
</dbReference>